<dbReference type="SUPFAM" id="SSF53067">
    <property type="entry name" value="Actin-like ATPase domain"/>
    <property type="match status" value="2"/>
</dbReference>
<keyword evidence="4 5" id="KW-0131">Cell cycle</keyword>
<evidence type="ECO:0000313" key="9">
    <source>
        <dbReference type="Proteomes" id="UP000034856"/>
    </source>
</evidence>
<dbReference type="HAMAP" id="MF_02033">
    <property type="entry name" value="FtsA"/>
    <property type="match status" value="1"/>
</dbReference>
<gene>
    <name evidence="5" type="primary">ftsA</name>
    <name evidence="8" type="ORF">UX51_C0009G0004</name>
</gene>
<dbReference type="PANTHER" id="PTHR32432:SF4">
    <property type="entry name" value="CELL DIVISION PROTEIN FTSA"/>
    <property type="match status" value="1"/>
</dbReference>
<name>A0A0G1SXK9_9BACT</name>
<comment type="function">
    <text evidence="5 6">Cell division protein that is involved in the assembly of the Z ring. May serve as a membrane anchor for the Z ring.</text>
</comment>
<dbReference type="GO" id="GO:0009898">
    <property type="term" value="C:cytoplasmic side of plasma membrane"/>
    <property type="evidence" value="ECO:0007669"/>
    <property type="project" value="UniProtKB-UniRule"/>
</dbReference>
<comment type="similarity">
    <text evidence="5 6">Belongs to the FtsA/MreB family.</text>
</comment>
<dbReference type="GO" id="GO:0043093">
    <property type="term" value="P:FtsZ-dependent cytokinesis"/>
    <property type="evidence" value="ECO:0007669"/>
    <property type="project" value="UniProtKB-UniRule"/>
</dbReference>
<dbReference type="PIRSF" id="PIRSF003101">
    <property type="entry name" value="FtsA"/>
    <property type="match status" value="1"/>
</dbReference>
<proteinExistence type="inferred from homology"/>
<dbReference type="AlphaFoldDB" id="A0A0G1SXK9"/>
<organism evidence="8 9">
    <name type="scientific">Candidatus Azambacteria bacterium GW2011_GWF2_46_32</name>
    <dbReference type="NCBI Taxonomy" id="1618628"/>
    <lineage>
        <taxon>Bacteria</taxon>
        <taxon>Candidatus Azamiibacteriota</taxon>
    </lineage>
</organism>
<evidence type="ECO:0000256" key="5">
    <source>
        <dbReference type="HAMAP-Rule" id="MF_02033"/>
    </source>
</evidence>
<evidence type="ECO:0000256" key="6">
    <source>
        <dbReference type="PIRNR" id="PIRNR003101"/>
    </source>
</evidence>
<evidence type="ECO:0000313" key="8">
    <source>
        <dbReference type="EMBL" id="KKU37945.1"/>
    </source>
</evidence>
<dbReference type="Pfam" id="PF14450">
    <property type="entry name" value="FtsA"/>
    <property type="match status" value="1"/>
</dbReference>
<dbReference type="InterPro" id="IPR043129">
    <property type="entry name" value="ATPase_NBD"/>
</dbReference>
<dbReference type="SMART" id="SM00842">
    <property type="entry name" value="FtsA"/>
    <property type="match status" value="1"/>
</dbReference>
<accession>A0A0G1SXK9</accession>
<comment type="caution">
    <text evidence="8">The sequence shown here is derived from an EMBL/GenBank/DDBJ whole genome shotgun (WGS) entry which is preliminary data.</text>
</comment>
<dbReference type="Proteomes" id="UP000034856">
    <property type="component" value="Unassembled WGS sequence"/>
</dbReference>
<sequence>MKNDIIIGLDIGTSTVQTVVAQKLGAAQKLRILGTGQSSVNGLRRGIITDIDAAARSIREAVKMAERASGVSVREAYVSVGGSHIGCRSSRGVVAVSRADQEISEDDVMRAIRQAEAVTLAANREILHVIPREFIIDSEKGIKDPVGMHGIRLEVDVLIIEGSTPVLKNLNKCLSEAGIEPSEFILSSLASSRAVLNSRQKELGVLTLDLGAGTTGLGVFEDGDIVYANILPIGSGHITNDIAIGLRTSIDVAEKIKLEYGSCAASEIGKKETIDLAKFGVEDQTKVSRRMLADIIEARICEIFDLVNKELKKINRQGMLPAGVILVGGGAKLQGLVDLAKRELKLPAQIGFPAEELGGLVDRVDDPAFACALGLVLMGQDLEGKKEGLGSMVPKIPLMDGSIFDKIKHWFRAILP</sequence>
<dbReference type="Gene3D" id="3.30.1490.110">
    <property type="match status" value="1"/>
</dbReference>
<evidence type="ECO:0000256" key="2">
    <source>
        <dbReference type="ARBA" id="ARBA00022618"/>
    </source>
</evidence>
<keyword evidence="1 5" id="KW-1003">Cell membrane</keyword>
<evidence type="ECO:0000256" key="4">
    <source>
        <dbReference type="ARBA" id="ARBA00023306"/>
    </source>
</evidence>
<keyword evidence="2 5" id="KW-0132">Cell division</keyword>
<reference evidence="8 9" key="1">
    <citation type="journal article" date="2015" name="Nature">
        <title>rRNA introns, odd ribosomes, and small enigmatic genomes across a large radiation of phyla.</title>
        <authorList>
            <person name="Brown C.T."/>
            <person name="Hug L.A."/>
            <person name="Thomas B.C."/>
            <person name="Sharon I."/>
            <person name="Castelle C.J."/>
            <person name="Singh A."/>
            <person name="Wilkins M.J."/>
            <person name="Williams K.H."/>
            <person name="Banfield J.F."/>
        </authorList>
    </citation>
    <scope>NUCLEOTIDE SEQUENCE [LARGE SCALE GENOMIC DNA]</scope>
</reference>
<protein>
    <recommendedName>
        <fullName evidence="5 6">Cell division protein FtsA</fullName>
    </recommendedName>
</protein>
<feature type="domain" description="SHS2" evidence="7">
    <location>
        <begin position="6"/>
        <end position="195"/>
    </location>
</feature>
<dbReference type="EMBL" id="LCMM01000009">
    <property type="protein sequence ID" value="KKU37945.1"/>
    <property type="molecule type" value="Genomic_DNA"/>
</dbReference>
<dbReference type="InterPro" id="IPR020823">
    <property type="entry name" value="Cell_div_FtsA"/>
</dbReference>
<dbReference type="CDD" id="cd24048">
    <property type="entry name" value="ASKHA_NBD_FtsA"/>
    <property type="match status" value="1"/>
</dbReference>
<dbReference type="InterPro" id="IPR050696">
    <property type="entry name" value="FtsA/MreB"/>
</dbReference>
<evidence type="ECO:0000256" key="3">
    <source>
        <dbReference type="ARBA" id="ARBA00023136"/>
    </source>
</evidence>
<dbReference type="NCBIfam" id="TIGR01174">
    <property type="entry name" value="ftsA"/>
    <property type="match status" value="1"/>
</dbReference>
<dbReference type="Pfam" id="PF02491">
    <property type="entry name" value="SHS2_FTSA"/>
    <property type="match status" value="1"/>
</dbReference>
<evidence type="ECO:0000256" key="1">
    <source>
        <dbReference type="ARBA" id="ARBA00022475"/>
    </source>
</evidence>
<evidence type="ECO:0000259" key="7">
    <source>
        <dbReference type="SMART" id="SM00842"/>
    </source>
</evidence>
<keyword evidence="3 5" id="KW-0472">Membrane</keyword>
<comment type="subunit">
    <text evidence="5">Self-interacts. Interacts with FtsZ.</text>
</comment>
<dbReference type="PATRIC" id="fig|1618628.3.peg.189"/>
<dbReference type="Gene3D" id="3.30.420.40">
    <property type="match status" value="2"/>
</dbReference>
<dbReference type="PANTHER" id="PTHR32432">
    <property type="entry name" value="CELL DIVISION PROTEIN FTSA-RELATED"/>
    <property type="match status" value="1"/>
</dbReference>
<dbReference type="GO" id="GO:0032153">
    <property type="term" value="C:cell division site"/>
    <property type="evidence" value="ECO:0007669"/>
    <property type="project" value="UniProtKB-UniRule"/>
</dbReference>
<dbReference type="InterPro" id="IPR003494">
    <property type="entry name" value="SHS2_FtsA"/>
</dbReference>
<comment type="subcellular location">
    <subcellularLocation>
        <location evidence="5">Cell membrane</location>
        <topology evidence="5">Peripheral membrane protein</topology>
        <orientation evidence="5">Cytoplasmic side</orientation>
    </subcellularLocation>
    <text evidence="5">Localizes to the Z ring in an FtsZ-dependent manner. Targeted to the membrane through a conserved C-terminal amphipathic helix.</text>
</comment>